<dbReference type="GO" id="GO:0046872">
    <property type="term" value="F:metal ion binding"/>
    <property type="evidence" value="ECO:0007669"/>
    <property type="project" value="UniProtKB-UniRule"/>
</dbReference>
<evidence type="ECO:0000256" key="3">
    <source>
        <dbReference type="ARBA" id="ARBA00022448"/>
    </source>
</evidence>
<evidence type="ECO:0000313" key="14">
    <source>
        <dbReference type="Proteomes" id="UP000069015"/>
    </source>
</evidence>
<feature type="transmembrane region" description="Helical" evidence="12">
    <location>
        <begin position="355"/>
        <end position="373"/>
    </location>
</feature>
<dbReference type="InterPro" id="IPR002585">
    <property type="entry name" value="Cyt-d_ubiquinol_oxidase_su_1"/>
</dbReference>
<feature type="transmembrane region" description="Helical" evidence="12">
    <location>
        <begin position="95"/>
        <end position="116"/>
    </location>
</feature>
<feature type="transmembrane region" description="Helical" evidence="12">
    <location>
        <begin position="128"/>
        <end position="151"/>
    </location>
</feature>
<dbReference type="PANTHER" id="PTHR30365">
    <property type="entry name" value="CYTOCHROME D UBIQUINOL OXIDASE"/>
    <property type="match status" value="1"/>
</dbReference>
<evidence type="ECO:0000256" key="5">
    <source>
        <dbReference type="ARBA" id="ARBA00022617"/>
    </source>
</evidence>
<dbReference type="GO" id="GO:0070069">
    <property type="term" value="C:cytochrome complex"/>
    <property type="evidence" value="ECO:0007669"/>
    <property type="project" value="UniProtKB-UniRule"/>
</dbReference>
<feature type="transmembrane region" description="Helical" evidence="12">
    <location>
        <begin position="218"/>
        <end position="235"/>
    </location>
</feature>
<evidence type="ECO:0000256" key="11">
    <source>
        <dbReference type="ARBA" id="ARBA00023136"/>
    </source>
</evidence>
<evidence type="ECO:0000256" key="1">
    <source>
        <dbReference type="ARBA" id="ARBA00004651"/>
    </source>
</evidence>
<feature type="transmembrane region" description="Helical" evidence="12">
    <location>
        <begin position="401"/>
        <end position="420"/>
    </location>
</feature>
<dbReference type="PIRSF" id="PIRSF006446">
    <property type="entry name" value="Cyt_quinol_oxidase_1"/>
    <property type="match status" value="1"/>
</dbReference>
<keyword evidence="7 12" id="KW-0479">Metal-binding</keyword>
<proteinExistence type="inferred from homology"/>
<evidence type="ECO:0000256" key="9">
    <source>
        <dbReference type="ARBA" id="ARBA00022989"/>
    </source>
</evidence>
<keyword evidence="11 12" id="KW-0472">Membrane</keyword>
<keyword evidence="10 12" id="KW-0408">Iron</keyword>
<gene>
    <name evidence="13" type="ORF">AT705_22010</name>
</gene>
<keyword evidence="6 12" id="KW-0812">Transmembrane</keyword>
<dbReference type="EMBL" id="CP013612">
    <property type="protein sequence ID" value="ALU45616.1"/>
    <property type="molecule type" value="Genomic_DNA"/>
</dbReference>
<accession>A0A0U3ICU8</accession>
<evidence type="ECO:0000256" key="10">
    <source>
        <dbReference type="ARBA" id="ARBA00023004"/>
    </source>
</evidence>
<evidence type="ECO:0000313" key="13">
    <source>
        <dbReference type="EMBL" id="ALU45616.1"/>
    </source>
</evidence>
<reference evidence="13 14" key="1">
    <citation type="submission" date="2015-12" db="EMBL/GenBank/DDBJ databases">
        <title>Complete genome sequence of Pseudoalteromonas rubra SCSIO 6842, harboring a conjugative plasmid.</title>
        <authorList>
            <person name="Li B."/>
            <person name="Wang X."/>
        </authorList>
    </citation>
    <scope>NUCLEOTIDE SEQUENCE [LARGE SCALE GENOMIC DNA]</scope>
    <source>
        <strain evidence="13 14">SCSIO 6842</strain>
    </source>
</reference>
<dbReference type="RefSeq" id="WP_058798483.1">
    <property type="nucleotide sequence ID" value="NZ_CP013612.1"/>
</dbReference>
<feature type="transmembrane region" description="Helical" evidence="12">
    <location>
        <begin position="12"/>
        <end position="34"/>
    </location>
</feature>
<keyword evidence="5 12" id="KW-0349">Heme</keyword>
<keyword evidence="4 12" id="KW-1003">Cell membrane</keyword>
<comment type="similarity">
    <text evidence="2 12">Belongs to the cytochrome ubiquinol oxidase subunit 1 family.</text>
</comment>
<dbReference type="PANTHER" id="PTHR30365:SF14">
    <property type="entry name" value="CYTOCHROME BD MENAQUINOL OXIDASE SUBUNIT I-RELATED"/>
    <property type="match status" value="1"/>
</dbReference>
<evidence type="ECO:0000256" key="7">
    <source>
        <dbReference type="ARBA" id="ARBA00022723"/>
    </source>
</evidence>
<comment type="subcellular location">
    <subcellularLocation>
        <location evidence="12">Cell inner membrane</location>
    </subcellularLocation>
    <subcellularLocation>
        <location evidence="1">Cell membrane</location>
        <topology evidence="1">Multi-pass membrane protein</topology>
    </subcellularLocation>
</comment>
<dbReference type="GO" id="GO:0016682">
    <property type="term" value="F:oxidoreductase activity, acting on diphenols and related substances as donors, oxygen as acceptor"/>
    <property type="evidence" value="ECO:0007669"/>
    <property type="project" value="TreeGrafter"/>
</dbReference>
<organism evidence="13 14">
    <name type="scientific">Pseudoalteromonas rubra</name>
    <dbReference type="NCBI Taxonomy" id="43658"/>
    <lineage>
        <taxon>Bacteria</taxon>
        <taxon>Pseudomonadati</taxon>
        <taxon>Pseudomonadota</taxon>
        <taxon>Gammaproteobacteria</taxon>
        <taxon>Alteromonadales</taxon>
        <taxon>Pseudoalteromonadaceae</taxon>
        <taxon>Pseudoalteromonas</taxon>
    </lineage>
</organism>
<dbReference type="GO" id="GO:0020037">
    <property type="term" value="F:heme binding"/>
    <property type="evidence" value="ECO:0007669"/>
    <property type="project" value="TreeGrafter"/>
</dbReference>
<dbReference type="GO" id="GO:0005886">
    <property type="term" value="C:plasma membrane"/>
    <property type="evidence" value="ECO:0007669"/>
    <property type="project" value="UniProtKB-SubCell"/>
</dbReference>
<dbReference type="Proteomes" id="UP000069015">
    <property type="component" value="Chromosome 2"/>
</dbReference>
<evidence type="ECO:0000256" key="2">
    <source>
        <dbReference type="ARBA" id="ARBA00009819"/>
    </source>
</evidence>
<name>A0A0U3ICU8_9GAMM</name>
<dbReference type="Pfam" id="PF01654">
    <property type="entry name" value="Cyt_bd_oxida_I"/>
    <property type="match status" value="1"/>
</dbReference>
<dbReference type="GO" id="GO:0019646">
    <property type="term" value="P:aerobic electron transport chain"/>
    <property type="evidence" value="ECO:0007669"/>
    <property type="project" value="InterPro"/>
</dbReference>
<dbReference type="KEGG" id="prr:AT705_22010"/>
<evidence type="ECO:0000256" key="6">
    <source>
        <dbReference type="ARBA" id="ARBA00022692"/>
    </source>
</evidence>
<dbReference type="GO" id="GO:0009055">
    <property type="term" value="F:electron transfer activity"/>
    <property type="evidence" value="ECO:0007669"/>
    <property type="project" value="UniProtKB-UniRule"/>
</dbReference>
<evidence type="ECO:0000256" key="4">
    <source>
        <dbReference type="ARBA" id="ARBA00022475"/>
    </source>
</evidence>
<evidence type="ECO:0000256" key="12">
    <source>
        <dbReference type="PIRNR" id="PIRNR006446"/>
    </source>
</evidence>
<feature type="transmembrane region" description="Helical" evidence="12">
    <location>
        <begin position="319"/>
        <end position="343"/>
    </location>
</feature>
<evidence type="ECO:0000256" key="8">
    <source>
        <dbReference type="ARBA" id="ARBA00022982"/>
    </source>
</evidence>
<keyword evidence="3 12" id="KW-0813">Transport</keyword>
<feature type="transmembrane region" description="Helical" evidence="12">
    <location>
        <begin position="185"/>
        <end position="206"/>
    </location>
</feature>
<keyword evidence="8 12" id="KW-0249">Electron transport</keyword>
<feature type="transmembrane region" description="Helical" evidence="12">
    <location>
        <begin position="54"/>
        <end position="75"/>
    </location>
</feature>
<keyword evidence="9 12" id="KW-1133">Transmembrane helix</keyword>
<protein>
    <submittedName>
        <fullName evidence="13">Cytochrome D ubiquinol oxidase subunit I</fullName>
    </submittedName>
</protein>
<sequence>MLDTLLLSRIQFAANISFHILFPTITIALAWFLVFFKFRYDRTGEQVWLRAYRFWVKIFALTFALGVVSGITMSFQFGTNWPGFMERIGNIAGPLLGYEVLTAFFMEATFLGIMLFGMKRVSPRLHTFSTLIVAVGTTLSAFWILSLNSWLQTPTGYTLVDGVFYPQSWFEIIFNPSFGYRFSHMLLASGLTASFLVAGISAYRLLKNDHKHAPKLTLKVALSVAALLAPLQMFVGDLHGLNTFEHQPQKVAAMEGVWETEQGAPLLLFAIPDETARTNHFEVAIPNLASLILTHELDGEIKGLNEFKGEHPPVKPVFFGFRIMVGIGVLMILVAAVARYTLWRRSTLPDWQLKILVAMTFSGWIATLAGWYVTEIGRQPFMVNGLVKIEELVTSVPGEHVLLTLVGYLTVYAVLLTAYIKTLFYTARNAVEVEEYQTTPVQGGQYV</sequence>
<dbReference type="AlphaFoldDB" id="A0A0U3ICU8"/>